<protein>
    <submittedName>
        <fullName evidence="2">Putative reverse transcriptase</fullName>
    </submittedName>
</protein>
<dbReference type="PANTHER" id="PTHR21301">
    <property type="entry name" value="REVERSE TRANSCRIPTASE"/>
    <property type="match status" value="1"/>
</dbReference>
<dbReference type="GO" id="GO:0003964">
    <property type="term" value="F:RNA-directed DNA polymerase activity"/>
    <property type="evidence" value="ECO:0007669"/>
    <property type="project" value="UniProtKB-KW"/>
</dbReference>
<evidence type="ECO:0000259" key="1">
    <source>
        <dbReference type="PROSITE" id="PS50878"/>
    </source>
</evidence>
<name>A0A147BUD8_IXORI</name>
<accession>A0A147BUD8</accession>
<sequence length="790" mass="90975">FAFIRNLYGSVALSNVRDYVNQSTSIIRLECHQDFNRQCLHRGLIPRGLRCKPLVHTPYGRKLARDFSRNCIKARIQDNKQRITYARKRQASAERNLRHVLQYDDLRSIFIARKQAEDMERSKYSEIHSKKLARLQPEEPAPGNERTTIFNYSSKQLSDHHVSLLSKGLNFAMAPRYVPKRDFIFEIEEKLRHINNVTGVNLARSRVLSILNNAKPPQPNLAHHERKALQELRSDESIIIVRADKGGGTVILDRTDYDEKMYAIINDTDHFVKLPRDPTAKTERSLVDHLKELRKKGRLSDQLYRRLFSSDGSTPKLYGLPKVHKPECPLRPIVSFIGSPTYDLSKYLVELLTPLTGNNNFDVKNSQEFVQLIRAQTLLPHESMISFDVVSLFTNVPNDLAVDVARQRLLDDRTLSTRTSLHVDDIILLLRFCLNQCFFAFRGEVYHQVNGCPMGSPVSVTAANLVMEYIEEKVFGEIVFPVKFYRRYVDDTFVILDKNFVDDFHQCLNSVHPAIKFTYEPEQNNMLSFLDVCVIRTDEPNNRMETEVYRKPCDSGNFLDFLSHHPVQHKKSVVRTFVHRSNTVPSNATYCANELARVQESLQKRNYPGRFVDEVINQTKRKTHSNPADKERNVLCIPYVRGVSESLSRALKPVGIRTVYKPYRTIASIVSKPKDPTPADTEKGIVYKIPCQDCGSSYIGETGRKKITRMKEHQRDVKYSTNATRLKTELVDHAWTTGHTFDFTAATTLAKEDRWGPRKLLESWFIRGDKTACNKNRGPLPEAYMDLPDK</sequence>
<keyword evidence="2" id="KW-0548">Nucleotidyltransferase</keyword>
<dbReference type="InterPro" id="IPR043502">
    <property type="entry name" value="DNA/RNA_pol_sf"/>
</dbReference>
<keyword evidence="2" id="KW-0808">Transferase</keyword>
<organism evidence="2">
    <name type="scientific">Ixodes ricinus</name>
    <name type="common">Common tick</name>
    <name type="synonym">Acarus ricinus</name>
    <dbReference type="NCBI Taxonomy" id="34613"/>
    <lineage>
        <taxon>Eukaryota</taxon>
        <taxon>Metazoa</taxon>
        <taxon>Ecdysozoa</taxon>
        <taxon>Arthropoda</taxon>
        <taxon>Chelicerata</taxon>
        <taxon>Arachnida</taxon>
        <taxon>Acari</taxon>
        <taxon>Parasitiformes</taxon>
        <taxon>Ixodida</taxon>
        <taxon>Ixodoidea</taxon>
        <taxon>Ixodidae</taxon>
        <taxon>Ixodinae</taxon>
        <taxon>Ixodes</taxon>
    </lineage>
</organism>
<proteinExistence type="predicted"/>
<dbReference type="CDD" id="cd10442">
    <property type="entry name" value="GIY-YIG_PLEs"/>
    <property type="match status" value="1"/>
</dbReference>
<dbReference type="Pfam" id="PF26215">
    <property type="entry name" value="HTH_animal"/>
    <property type="match status" value="1"/>
</dbReference>
<dbReference type="SUPFAM" id="SSF56672">
    <property type="entry name" value="DNA/RNA polymerases"/>
    <property type="match status" value="1"/>
</dbReference>
<dbReference type="PANTHER" id="PTHR21301:SF10">
    <property type="entry name" value="REVERSE TRANSCRIPTASE DOMAIN-CONTAINING PROTEIN"/>
    <property type="match status" value="1"/>
</dbReference>
<dbReference type="AlphaFoldDB" id="A0A147BUD8"/>
<feature type="non-terminal residue" evidence="2">
    <location>
        <position position="1"/>
    </location>
</feature>
<reference evidence="2" key="1">
    <citation type="journal article" date="2018" name="PLoS Negl. Trop. Dis.">
        <title>Sialome diversity of ticks revealed by RNAseq of single tick salivary glands.</title>
        <authorList>
            <person name="Perner J."/>
            <person name="Kropackova S."/>
            <person name="Kopacek P."/>
            <person name="Ribeiro J.M."/>
        </authorList>
    </citation>
    <scope>NUCLEOTIDE SEQUENCE</scope>
    <source>
        <strain evidence="2">Siblings of single egg batch collected in Ceske Budejovice</strain>
        <tissue evidence="2">Salivary glands</tissue>
    </source>
</reference>
<feature type="domain" description="Reverse transcriptase" evidence="1">
    <location>
        <begin position="301"/>
        <end position="563"/>
    </location>
</feature>
<evidence type="ECO:0000313" key="2">
    <source>
        <dbReference type="EMBL" id="JAR94404.1"/>
    </source>
</evidence>
<dbReference type="PROSITE" id="PS50878">
    <property type="entry name" value="RT_POL"/>
    <property type="match status" value="1"/>
</dbReference>
<dbReference type="InterPro" id="IPR000477">
    <property type="entry name" value="RT_dom"/>
</dbReference>
<keyword evidence="2" id="KW-0695">RNA-directed DNA polymerase</keyword>
<dbReference type="InterPro" id="IPR058912">
    <property type="entry name" value="HTH_animal"/>
</dbReference>
<dbReference type="EMBL" id="GEGO01001000">
    <property type="protein sequence ID" value="JAR94404.1"/>
    <property type="molecule type" value="Transcribed_RNA"/>
</dbReference>